<comment type="caution">
    <text evidence="2">The sequence shown here is derived from an EMBL/GenBank/DDBJ whole genome shotgun (WGS) entry which is preliminary data.</text>
</comment>
<name>A0A323VDG3_9ACTN</name>
<dbReference type="RefSeq" id="WP_110552315.1">
    <property type="nucleotide sequence ID" value="NZ_JACIBU010000001.1"/>
</dbReference>
<gene>
    <name evidence="2" type="ORF">DMO24_10945</name>
    <name evidence="1" type="ORF">FHX36_003599</name>
</gene>
<organism evidence="2 3">
    <name type="scientific">Modestobacter versicolor</name>
    <dbReference type="NCBI Taxonomy" id="429133"/>
    <lineage>
        <taxon>Bacteria</taxon>
        <taxon>Bacillati</taxon>
        <taxon>Actinomycetota</taxon>
        <taxon>Actinomycetes</taxon>
        <taxon>Geodermatophilales</taxon>
        <taxon>Geodermatophilaceae</taxon>
        <taxon>Modestobacter</taxon>
    </lineage>
</organism>
<dbReference type="OrthoDB" id="5191432at2"/>
<reference evidence="2 3" key="1">
    <citation type="submission" date="2018-06" db="EMBL/GenBank/DDBJ databases">
        <title>Draft genome sequence of Modestobacter versicolor CP153-2.</title>
        <authorList>
            <person name="Gundlapally S.R."/>
        </authorList>
    </citation>
    <scope>NUCLEOTIDE SEQUENCE [LARGE SCALE GENOMIC DNA]</scope>
    <source>
        <strain evidence="2 3">CP153-2</strain>
    </source>
</reference>
<evidence type="ECO:0000313" key="3">
    <source>
        <dbReference type="Proteomes" id="UP000247602"/>
    </source>
</evidence>
<dbReference type="Proteomes" id="UP000580718">
    <property type="component" value="Unassembled WGS sequence"/>
</dbReference>
<sequence length="162" mass="16791">MSAPGHRRPWLYDPSLGGVLVRSHRSPTAGAAGRVVSDAVWSDVLALLRWAEATLSCPPELRTGTAWRTAATSAALLRRLPGLCREAGVAWPGPTPSPPPLDGAAVRLRSAADRLALRLCSPEEGVAGPLSEDVGDLARDVDEVGAAALAVLAAETDWTTAG</sequence>
<dbReference type="Proteomes" id="UP000247602">
    <property type="component" value="Unassembled WGS sequence"/>
</dbReference>
<dbReference type="EMBL" id="JACIBU010000001">
    <property type="protein sequence ID" value="MBB3677864.1"/>
    <property type="molecule type" value="Genomic_DNA"/>
</dbReference>
<evidence type="ECO:0000313" key="2">
    <source>
        <dbReference type="EMBL" id="PZA21306.1"/>
    </source>
</evidence>
<protein>
    <submittedName>
        <fullName evidence="2">Uncharacterized protein</fullName>
    </submittedName>
</protein>
<evidence type="ECO:0000313" key="4">
    <source>
        <dbReference type="Proteomes" id="UP000580718"/>
    </source>
</evidence>
<dbReference type="AlphaFoldDB" id="A0A323VDG3"/>
<keyword evidence="3" id="KW-1185">Reference proteome</keyword>
<reference evidence="1 4" key="2">
    <citation type="submission" date="2020-08" db="EMBL/GenBank/DDBJ databases">
        <title>Sequencing the genomes of 1000 actinobacteria strains.</title>
        <authorList>
            <person name="Klenk H.-P."/>
        </authorList>
    </citation>
    <scope>NUCLEOTIDE SEQUENCE [LARGE SCALE GENOMIC DNA]</scope>
    <source>
        <strain evidence="1 4">DSM 16678</strain>
    </source>
</reference>
<dbReference type="EMBL" id="QKNV01000098">
    <property type="protein sequence ID" value="PZA21306.1"/>
    <property type="molecule type" value="Genomic_DNA"/>
</dbReference>
<proteinExistence type="predicted"/>
<evidence type="ECO:0000313" key="1">
    <source>
        <dbReference type="EMBL" id="MBB3677864.1"/>
    </source>
</evidence>
<accession>A0A323VDG3</accession>